<dbReference type="PROSITE" id="PS00491">
    <property type="entry name" value="PROLINE_PEPTIDASE"/>
    <property type="match status" value="1"/>
</dbReference>
<organism evidence="5 6">
    <name type="scientific">Candidatus Coatesbacteria bacterium RBG_13_66_14</name>
    <dbReference type="NCBI Taxonomy" id="1817816"/>
    <lineage>
        <taxon>Bacteria</taxon>
        <taxon>Candidatus Coatesiibacteriota</taxon>
    </lineage>
</organism>
<dbReference type="InterPro" id="IPR000994">
    <property type="entry name" value="Pept_M24"/>
</dbReference>
<keyword evidence="1 3" id="KW-0479">Metal-binding</keyword>
<protein>
    <recommendedName>
        <fullName evidence="4">Peptidase M24 domain-containing protein</fullName>
    </recommendedName>
</protein>
<dbReference type="GO" id="GO:0046872">
    <property type="term" value="F:metal ion binding"/>
    <property type="evidence" value="ECO:0007669"/>
    <property type="project" value="UniProtKB-KW"/>
</dbReference>
<accession>A0A1F5F2J2</accession>
<dbReference type="Proteomes" id="UP000177187">
    <property type="component" value="Unassembled WGS sequence"/>
</dbReference>
<gene>
    <name evidence="5" type="ORF">A2Y64_09265</name>
</gene>
<dbReference type="InterPro" id="IPR050659">
    <property type="entry name" value="Peptidase_M24B"/>
</dbReference>
<comment type="caution">
    <text evidence="5">The sequence shown here is derived from an EMBL/GenBank/DDBJ whole genome shotgun (WGS) entry which is preliminary data.</text>
</comment>
<evidence type="ECO:0000313" key="6">
    <source>
        <dbReference type="Proteomes" id="UP000177187"/>
    </source>
</evidence>
<dbReference type="SUPFAM" id="SSF55920">
    <property type="entry name" value="Creatinase/aminopeptidase"/>
    <property type="match status" value="1"/>
</dbReference>
<dbReference type="STRING" id="1817816.A2Y64_09265"/>
<evidence type="ECO:0000256" key="1">
    <source>
        <dbReference type="ARBA" id="ARBA00022723"/>
    </source>
</evidence>
<proteinExistence type="inferred from homology"/>
<dbReference type="GO" id="GO:0016787">
    <property type="term" value="F:hydrolase activity"/>
    <property type="evidence" value="ECO:0007669"/>
    <property type="project" value="UniProtKB-KW"/>
</dbReference>
<evidence type="ECO:0000313" key="5">
    <source>
        <dbReference type="EMBL" id="OGD73843.1"/>
    </source>
</evidence>
<evidence type="ECO:0000256" key="2">
    <source>
        <dbReference type="ARBA" id="ARBA00022801"/>
    </source>
</evidence>
<dbReference type="Gene3D" id="3.90.230.10">
    <property type="entry name" value="Creatinase/methionine aminopeptidase superfamily"/>
    <property type="match status" value="1"/>
</dbReference>
<evidence type="ECO:0000256" key="3">
    <source>
        <dbReference type="RuleBase" id="RU000590"/>
    </source>
</evidence>
<keyword evidence="2" id="KW-0378">Hydrolase</keyword>
<dbReference type="EMBL" id="MFAF01000113">
    <property type="protein sequence ID" value="OGD73843.1"/>
    <property type="molecule type" value="Genomic_DNA"/>
</dbReference>
<dbReference type="InterPro" id="IPR036005">
    <property type="entry name" value="Creatinase/aminopeptidase-like"/>
</dbReference>
<name>A0A1F5F2J2_9BACT</name>
<dbReference type="Pfam" id="PF00557">
    <property type="entry name" value="Peptidase_M24"/>
    <property type="match status" value="1"/>
</dbReference>
<comment type="similarity">
    <text evidence="3">Belongs to the peptidase M24B family.</text>
</comment>
<feature type="domain" description="Peptidase M24" evidence="4">
    <location>
        <begin position="196"/>
        <end position="387"/>
    </location>
</feature>
<dbReference type="PANTHER" id="PTHR46112:SF3">
    <property type="entry name" value="AMINOPEPTIDASE YPDF"/>
    <property type="match status" value="1"/>
</dbReference>
<dbReference type="PANTHER" id="PTHR46112">
    <property type="entry name" value="AMINOPEPTIDASE"/>
    <property type="match status" value="1"/>
</dbReference>
<dbReference type="InterPro" id="IPR001131">
    <property type="entry name" value="Peptidase_M24B_aminopep-P_CS"/>
</dbReference>
<dbReference type="AlphaFoldDB" id="A0A1F5F2J2"/>
<evidence type="ECO:0000259" key="4">
    <source>
        <dbReference type="Pfam" id="PF00557"/>
    </source>
</evidence>
<reference evidence="5 6" key="1">
    <citation type="journal article" date="2016" name="Nat. Commun.">
        <title>Thousands of microbial genomes shed light on interconnected biogeochemical processes in an aquifer system.</title>
        <authorList>
            <person name="Anantharaman K."/>
            <person name="Brown C.T."/>
            <person name="Hug L.A."/>
            <person name="Sharon I."/>
            <person name="Castelle C.J."/>
            <person name="Probst A.J."/>
            <person name="Thomas B.C."/>
            <person name="Singh A."/>
            <person name="Wilkins M.J."/>
            <person name="Karaoz U."/>
            <person name="Brodie E.L."/>
            <person name="Williams K.H."/>
            <person name="Hubbard S.S."/>
            <person name="Banfield J.F."/>
        </authorList>
    </citation>
    <scope>NUCLEOTIDE SEQUENCE [LARGE SCALE GENOMIC DNA]</scope>
</reference>
<sequence>MREDLDRLMEERGIDWLFIEGGNGDNPAMHYLLGNAPIGYCSLWKPRGGRAYLFTGPFEREEAKRLPFIAVDTTKYNYHELLEKEPDHLKRAVEFIRRMMADVGVKGRVSLYGRGGLGANYLLYRALDAAVSEAHIEPEFENDMIITARETKDAEEIDHIRRVGEKSCEVYAQVRKLLGSAAERGGKLFGPDGPLTVGVVKRFITLELFKRGLMEDVGTIFAPGDEGGYPHSHGTDSRQLTVGEPIVYDMFPRELGHGYYFDMTRTWCVGEVHPEAERDYELVKEVQADVEGSIRVGERAYAYHKRAADLIAKAGHPTIISDPASQVGFCHGLGHGVGLDIHEKPRLGGTEKNPDLIQPGGVFTNEPGVYYPQKGYGVRVEDTLCITPDGKMQNLTPEPKALLIPLG</sequence>